<evidence type="ECO:0000313" key="1">
    <source>
        <dbReference type="EMBL" id="EQC37049.1"/>
    </source>
</evidence>
<gene>
    <name evidence="1" type="ORF">SDRG_05278</name>
</gene>
<reference evidence="1 2" key="1">
    <citation type="submission" date="2012-04" db="EMBL/GenBank/DDBJ databases">
        <title>The Genome Sequence of Saprolegnia declina VS20.</title>
        <authorList>
            <consortium name="The Broad Institute Genome Sequencing Platform"/>
            <person name="Russ C."/>
            <person name="Nusbaum C."/>
            <person name="Tyler B."/>
            <person name="van West P."/>
            <person name="Dieguez-Uribeondo J."/>
            <person name="de Bruijn I."/>
            <person name="Tripathy S."/>
            <person name="Jiang R."/>
            <person name="Young S.K."/>
            <person name="Zeng Q."/>
            <person name="Gargeya S."/>
            <person name="Fitzgerald M."/>
            <person name="Haas B."/>
            <person name="Abouelleil A."/>
            <person name="Alvarado L."/>
            <person name="Arachchi H.M."/>
            <person name="Berlin A."/>
            <person name="Chapman S.B."/>
            <person name="Goldberg J."/>
            <person name="Griggs A."/>
            <person name="Gujja S."/>
            <person name="Hansen M."/>
            <person name="Howarth C."/>
            <person name="Imamovic A."/>
            <person name="Larimer J."/>
            <person name="McCowen C."/>
            <person name="Montmayeur A."/>
            <person name="Murphy C."/>
            <person name="Neiman D."/>
            <person name="Pearson M."/>
            <person name="Priest M."/>
            <person name="Roberts A."/>
            <person name="Saif S."/>
            <person name="Shea T."/>
            <person name="Sisk P."/>
            <person name="Sykes S."/>
            <person name="Wortman J."/>
            <person name="Nusbaum C."/>
            <person name="Birren B."/>
        </authorList>
    </citation>
    <scope>NUCLEOTIDE SEQUENCE [LARGE SCALE GENOMIC DNA]</scope>
    <source>
        <strain evidence="1 2">VS20</strain>
    </source>
</reference>
<dbReference type="GeneID" id="19946005"/>
<name>T0QGG8_SAPDV</name>
<dbReference type="InParanoid" id="T0QGG8"/>
<keyword evidence="2" id="KW-1185">Reference proteome</keyword>
<organism evidence="1 2">
    <name type="scientific">Saprolegnia diclina (strain VS20)</name>
    <dbReference type="NCBI Taxonomy" id="1156394"/>
    <lineage>
        <taxon>Eukaryota</taxon>
        <taxon>Sar</taxon>
        <taxon>Stramenopiles</taxon>
        <taxon>Oomycota</taxon>
        <taxon>Saprolegniomycetes</taxon>
        <taxon>Saprolegniales</taxon>
        <taxon>Saprolegniaceae</taxon>
        <taxon>Saprolegnia</taxon>
    </lineage>
</organism>
<dbReference type="OrthoDB" id="10300387at2759"/>
<protein>
    <submittedName>
        <fullName evidence="1">Uncharacterized protein</fullName>
    </submittedName>
</protein>
<evidence type="ECO:0000313" key="2">
    <source>
        <dbReference type="Proteomes" id="UP000030762"/>
    </source>
</evidence>
<accession>T0QGG8</accession>
<dbReference type="EMBL" id="JH767145">
    <property type="protein sequence ID" value="EQC37049.1"/>
    <property type="molecule type" value="Genomic_DNA"/>
</dbReference>
<proteinExistence type="predicted"/>
<sequence>MVGPGTNHKAKRTHWDDEILESATVGATCTQGLWVECALCIDKAGQPARIASDNPFGLKKWKRHEASRVHLRHLGELEGDVSTTTVATLLELSAGGLQCPGMYNGEAQHLRLMMQFGDIKDNRIEIIVDDEHAGAFSLGCAKTAYARRFARKKSTKHQMKRACAACFALAGDVCDSFCKRVDKMVRVELVLDAMLSGETNAAARKAIVDFTRSNQKANPNWNHLLAKAKAYKQSVARDDSLVRG</sequence>
<dbReference type="AlphaFoldDB" id="T0QGG8"/>
<dbReference type="VEuPathDB" id="FungiDB:SDRG_05278"/>
<dbReference type="RefSeq" id="XP_008609211.1">
    <property type="nucleotide sequence ID" value="XM_008610989.1"/>
</dbReference>
<dbReference type="OMA" id="LWVECAL"/>
<dbReference type="Proteomes" id="UP000030762">
    <property type="component" value="Unassembled WGS sequence"/>
</dbReference>